<dbReference type="Pfam" id="PF00672">
    <property type="entry name" value="HAMP"/>
    <property type="match status" value="1"/>
</dbReference>
<keyword evidence="7 14" id="KW-0812">Transmembrane</keyword>
<dbReference type="InterPro" id="IPR004358">
    <property type="entry name" value="Sig_transdc_His_kin-like_C"/>
</dbReference>
<evidence type="ECO:0000256" key="4">
    <source>
        <dbReference type="ARBA" id="ARBA00022475"/>
    </source>
</evidence>
<evidence type="ECO:0000256" key="6">
    <source>
        <dbReference type="ARBA" id="ARBA00022679"/>
    </source>
</evidence>
<dbReference type="GO" id="GO:0005524">
    <property type="term" value="F:ATP binding"/>
    <property type="evidence" value="ECO:0007669"/>
    <property type="project" value="UniProtKB-KW"/>
</dbReference>
<dbReference type="InterPro" id="IPR003594">
    <property type="entry name" value="HATPase_dom"/>
</dbReference>
<dbReference type="SMART" id="SM00304">
    <property type="entry name" value="HAMP"/>
    <property type="match status" value="1"/>
</dbReference>
<keyword evidence="9" id="KW-0418">Kinase</keyword>
<evidence type="ECO:0000256" key="11">
    <source>
        <dbReference type="ARBA" id="ARBA00022989"/>
    </source>
</evidence>
<sequence>MKIRTKLFIFIPIIVLLLNLVSFFIFESGKKVQESYNLMIDKIYIYKQISNETDKNLRFLSSYIIYQDSKNYKLLINHKEKLKHLKNQLIKQSVKKNNELIIENYYYTLNSFLEEEDSITNSLIQKNYSNYVEQYKEVEKIASFIKEDSQNLVDIELNTYYPIYNNVVKYTNSMNKLGVMLFIITTIMSIVFAIWLSRSIILPINKLIYMAKQIGKGNFEVGPFTTSSKDEVGILGEIFNEMMHNLKILMSKNLEIVEKDRLVKELELKALQSQINPHFLFNTLNVISKLAYIEGAEQTSDLTISTSNLLRYNLRKLDEAVTISDEILNAKEYFSIQKARFRDRVSFEINVDDECLEQLIPCLSIQPLLENAFIHGIEHMENGAVIGLEIKKSTDVIVITVYDNGRGMTEEVKYSLLNTTNTLHEKRKSTGLGTINVFKRLELYYGKEDIVKIESKINEGTKIILTIPCSS</sequence>
<evidence type="ECO:0000313" key="17">
    <source>
        <dbReference type="Proteomes" id="UP000626244"/>
    </source>
</evidence>
<feature type="transmembrane region" description="Helical" evidence="14">
    <location>
        <begin position="7"/>
        <end position="26"/>
    </location>
</feature>
<dbReference type="Proteomes" id="UP000626244">
    <property type="component" value="Unassembled WGS sequence"/>
</dbReference>
<dbReference type="InterPro" id="IPR050640">
    <property type="entry name" value="Bact_2-comp_sensor_kinase"/>
</dbReference>
<evidence type="ECO:0000256" key="8">
    <source>
        <dbReference type="ARBA" id="ARBA00022741"/>
    </source>
</evidence>
<dbReference type="AlphaFoldDB" id="A0A8J3AMP3"/>
<dbReference type="Gene3D" id="6.10.340.10">
    <property type="match status" value="1"/>
</dbReference>
<keyword evidence="11 14" id="KW-1133">Transmembrane helix</keyword>
<protein>
    <recommendedName>
        <fullName evidence="3">histidine kinase</fullName>
        <ecNumber evidence="3">2.7.13.3</ecNumber>
    </recommendedName>
</protein>
<dbReference type="OrthoDB" id="9776552at2"/>
<feature type="transmembrane region" description="Helical" evidence="14">
    <location>
        <begin position="177"/>
        <end position="196"/>
    </location>
</feature>
<name>A0A8J3AMP3_9BACI</name>
<evidence type="ECO:0000256" key="5">
    <source>
        <dbReference type="ARBA" id="ARBA00022553"/>
    </source>
</evidence>
<evidence type="ECO:0000256" key="14">
    <source>
        <dbReference type="SAM" id="Phobius"/>
    </source>
</evidence>
<evidence type="ECO:0000256" key="2">
    <source>
        <dbReference type="ARBA" id="ARBA00004651"/>
    </source>
</evidence>
<dbReference type="CDD" id="cd06225">
    <property type="entry name" value="HAMP"/>
    <property type="match status" value="1"/>
</dbReference>
<evidence type="ECO:0000256" key="10">
    <source>
        <dbReference type="ARBA" id="ARBA00022840"/>
    </source>
</evidence>
<keyword evidence="8" id="KW-0547">Nucleotide-binding</keyword>
<keyword evidence="6" id="KW-0808">Transferase</keyword>
<evidence type="ECO:0000313" key="16">
    <source>
        <dbReference type="EMBL" id="GGI15585.1"/>
    </source>
</evidence>
<evidence type="ECO:0000256" key="3">
    <source>
        <dbReference type="ARBA" id="ARBA00012438"/>
    </source>
</evidence>
<dbReference type="Gene3D" id="3.30.565.10">
    <property type="entry name" value="Histidine kinase-like ATPase, C-terminal domain"/>
    <property type="match status" value="1"/>
</dbReference>
<dbReference type="PANTHER" id="PTHR34220">
    <property type="entry name" value="SENSOR HISTIDINE KINASE YPDA"/>
    <property type="match status" value="1"/>
</dbReference>
<evidence type="ECO:0000256" key="13">
    <source>
        <dbReference type="ARBA" id="ARBA00023136"/>
    </source>
</evidence>
<keyword evidence="17" id="KW-1185">Reference proteome</keyword>
<evidence type="ECO:0000256" key="1">
    <source>
        <dbReference type="ARBA" id="ARBA00000085"/>
    </source>
</evidence>
<dbReference type="RefSeq" id="WP_087999694.1">
    <property type="nucleotide sequence ID" value="NZ_BMHB01000001.1"/>
</dbReference>
<keyword evidence="5" id="KW-0597">Phosphoprotein</keyword>
<gene>
    <name evidence="16" type="ORF">GCM10007380_28720</name>
</gene>
<evidence type="ECO:0000256" key="12">
    <source>
        <dbReference type="ARBA" id="ARBA00023012"/>
    </source>
</evidence>
<comment type="caution">
    <text evidence="16">The sequence shown here is derived from an EMBL/GenBank/DDBJ whole genome shotgun (WGS) entry which is preliminary data.</text>
</comment>
<dbReference type="PANTHER" id="PTHR34220:SF11">
    <property type="entry name" value="SENSOR PROTEIN KINASE HPTS"/>
    <property type="match status" value="1"/>
</dbReference>
<dbReference type="SMART" id="SM00387">
    <property type="entry name" value="HATPase_c"/>
    <property type="match status" value="1"/>
</dbReference>
<evidence type="ECO:0000259" key="15">
    <source>
        <dbReference type="PROSITE" id="PS50885"/>
    </source>
</evidence>
<dbReference type="GO" id="GO:0000155">
    <property type="term" value="F:phosphorelay sensor kinase activity"/>
    <property type="evidence" value="ECO:0007669"/>
    <property type="project" value="InterPro"/>
</dbReference>
<dbReference type="Pfam" id="PF06580">
    <property type="entry name" value="His_kinase"/>
    <property type="match status" value="1"/>
</dbReference>
<organism evidence="16 17">
    <name type="scientific">Gottfriedia solisilvae</name>
    <dbReference type="NCBI Taxonomy" id="1516104"/>
    <lineage>
        <taxon>Bacteria</taxon>
        <taxon>Bacillati</taxon>
        <taxon>Bacillota</taxon>
        <taxon>Bacilli</taxon>
        <taxon>Bacillales</taxon>
        <taxon>Bacillaceae</taxon>
        <taxon>Gottfriedia</taxon>
    </lineage>
</organism>
<dbReference type="InterPro" id="IPR010559">
    <property type="entry name" value="Sig_transdc_His_kin_internal"/>
</dbReference>
<dbReference type="PROSITE" id="PS50885">
    <property type="entry name" value="HAMP"/>
    <property type="match status" value="1"/>
</dbReference>
<keyword evidence="13 14" id="KW-0472">Membrane</keyword>
<evidence type="ECO:0000256" key="7">
    <source>
        <dbReference type="ARBA" id="ARBA00022692"/>
    </source>
</evidence>
<dbReference type="PRINTS" id="PR00344">
    <property type="entry name" value="BCTRLSENSOR"/>
</dbReference>
<comment type="subcellular location">
    <subcellularLocation>
        <location evidence="2">Cell membrane</location>
        <topology evidence="2">Multi-pass membrane protein</topology>
    </subcellularLocation>
</comment>
<dbReference type="SUPFAM" id="SSF158472">
    <property type="entry name" value="HAMP domain-like"/>
    <property type="match status" value="1"/>
</dbReference>
<dbReference type="EC" id="2.7.13.3" evidence="3"/>
<feature type="domain" description="HAMP" evidence="15">
    <location>
        <begin position="198"/>
        <end position="251"/>
    </location>
</feature>
<dbReference type="InterPro" id="IPR003660">
    <property type="entry name" value="HAMP_dom"/>
</dbReference>
<reference evidence="17" key="1">
    <citation type="journal article" date="2019" name="Int. J. Syst. Evol. Microbiol.">
        <title>The Global Catalogue of Microorganisms (GCM) 10K type strain sequencing project: providing services to taxonomists for standard genome sequencing and annotation.</title>
        <authorList>
            <consortium name="The Broad Institute Genomics Platform"/>
            <consortium name="The Broad Institute Genome Sequencing Center for Infectious Disease"/>
            <person name="Wu L."/>
            <person name="Ma J."/>
        </authorList>
    </citation>
    <scope>NUCLEOTIDE SEQUENCE [LARGE SCALE GENOMIC DNA]</scope>
    <source>
        <strain evidence="17">CGMCC 1.14993</strain>
    </source>
</reference>
<evidence type="ECO:0000256" key="9">
    <source>
        <dbReference type="ARBA" id="ARBA00022777"/>
    </source>
</evidence>
<accession>A0A8J3AMP3</accession>
<dbReference type="Pfam" id="PF02518">
    <property type="entry name" value="HATPase_c"/>
    <property type="match status" value="1"/>
</dbReference>
<dbReference type="InterPro" id="IPR036890">
    <property type="entry name" value="HATPase_C_sf"/>
</dbReference>
<proteinExistence type="predicted"/>
<comment type="catalytic activity">
    <reaction evidence="1">
        <text>ATP + protein L-histidine = ADP + protein N-phospho-L-histidine.</text>
        <dbReference type="EC" id="2.7.13.3"/>
    </reaction>
</comment>
<dbReference type="SUPFAM" id="SSF55874">
    <property type="entry name" value="ATPase domain of HSP90 chaperone/DNA topoisomerase II/histidine kinase"/>
    <property type="match status" value="1"/>
</dbReference>
<dbReference type="GO" id="GO:0005886">
    <property type="term" value="C:plasma membrane"/>
    <property type="evidence" value="ECO:0007669"/>
    <property type="project" value="UniProtKB-SubCell"/>
</dbReference>
<dbReference type="EMBL" id="BMHB01000001">
    <property type="protein sequence ID" value="GGI15585.1"/>
    <property type="molecule type" value="Genomic_DNA"/>
</dbReference>
<keyword evidence="4" id="KW-1003">Cell membrane</keyword>
<keyword evidence="12" id="KW-0902">Two-component regulatory system</keyword>
<keyword evidence="10" id="KW-0067">ATP-binding</keyword>